<protein>
    <submittedName>
        <fullName evidence="2">Uncharacterized protein</fullName>
    </submittedName>
</protein>
<dbReference type="RefSeq" id="WP_078759359.1">
    <property type="nucleotide sequence ID" value="NZ_FUXP01000018.1"/>
</dbReference>
<dbReference type="EMBL" id="FUXP01000018">
    <property type="protein sequence ID" value="SKA27308.1"/>
    <property type="molecule type" value="Genomic_DNA"/>
</dbReference>
<keyword evidence="3" id="KW-1185">Reference proteome</keyword>
<proteinExistence type="predicted"/>
<evidence type="ECO:0000313" key="2">
    <source>
        <dbReference type="EMBL" id="SKA27308.1"/>
    </source>
</evidence>
<gene>
    <name evidence="2" type="ORF">SAMN02745674_02836</name>
</gene>
<dbReference type="OrthoDB" id="6058601at2"/>
<evidence type="ECO:0000256" key="1">
    <source>
        <dbReference type="SAM" id="MobiDB-lite"/>
    </source>
</evidence>
<feature type="region of interest" description="Disordered" evidence="1">
    <location>
        <begin position="87"/>
        <end position="119"/>
    </location>
</feature>
<dbReference type="Proteomes" id="UP000190061">
    <property type="component" value="Unassembled WGS sequence"/>
</dbReference>
<sequence>MDIAVYRCRNGALLLVPRCCLPSVAAEKDHGPLTTCGTTELVDHYAAEVDPPRPWRDVMQSLQRETFAVISAEDGVALLGPAHPCLQGWPRPSGERRGQRLSKKSGVTTRHAPSSRGMG</sequence>
<name>A0A1T4SH88_9GAMM</name>
<accession>A0A1T4SH88</accession>
<dbReference type="AlphaFoldDB" id="A0A1T4SH88"/>
<reference evidence="2 3" key="1">
    <citation type="submission" date="2017-02" db="EMBL/GenBank/DDBJ databases">
        <authorList>
            <person name="Peterson S.W."/>
        </authorList>
    </citation>
    <scope>NUCLEOTIDE SEQUENCE [LARGE SCALE GENOMIC DNA]</scope>
    <source>
        <strain evidence="2 3">DSM 21749</strain>
    </source>
</reference>
<organism evidence="2 3">
    <name type="scientific">Lysobacter spongiicola DSM 21749</name>
    <dbReference type="NCBI Taxonomy" id="1122188"/>
    <lineage>
        <taxon>Bacteria</taxon>
        <taxon>Pseudomonadati</taxon>
        <taxon>Pseudomonadota</taxon>
        <taxon>Gammaproteobacteria</taxon>
        <taxon>Lysobacterales</taxon>
        <taxon>Lysobacteraceae</taxon>
        <taxon>Novilysobacter</taxon>
    </lineage>
</organism>
<evidence type="ECO:0000313" key="3">
    <source>
        <dbReference type="Proteomes" id="UP000190061"/>
    </source>
</evidence>